<dbReference type="AlphaFoldDB" id="A0A3E0JWB7"/>
<sequence length="75" mass="8632">MIAEPVLCDKIAQQDCVQDLCSRIAQQTRGTRLRIRKYAITLRSRNTKSRMAKKKCIAGNIMRRKILKQGFPAKI</sequence>
<dbReference type="Proteomes" id="UP000257014">
    <property type="component" value="Unassembled WGS sequence"/>
</dbReference>
<evidence type="ECO:0000313" key="1">
    <source>
        <dbReference type="EMBL" id="REJ24364.1"/>
    </source>
</evidence>
<gene>
    <name evidence="1" type="ORF">C6P37_16060</name>
</gene>
<accession>A0A3E0JWB7</accession>
<comment type="caution">
    <text evidence="1">The sequence shown here is derived from an EMBL/GenBank/DDBJ whole genome shotgun (WGS) entry which is preliminary data.</text>
</comment>
<reference evidence="1 2" key="1">
    <citation type="submission" date="2018-03" db="EMBL/GenBank/DDBJ databases">
        <authorList>
            <person name="Keele B.F."/>
        </authorList>
    </citation>
    <scope>NUCLEOTIDE SEQUENCE [LARGE SCALE GENOMIC DNA]</scope>
    <source>
        <strain evidence="1">ZCTH4_d</strain>
    </source>
</reference>
<evidence type="ECO:0000313" key="2">
    <source>
        <dbReference type="Proteomes" id="UP000257014"/>
    </source>
</evidence>
<organism evidence="1 2">
    <name type="scientific">Caldibacillus debilis</name>
    <dbReference type="NCBI Taxonomy" id="301148"/>
    <lineage>
        <taxon>Bacteria</taxon>
        <taxon>Bacillati</taxon>
        <taxon>Bacillota</taxon>
        <taxon>Bacilli</taxon>
        <taxon>Bacillales</taxon>
        <taxon>Bacillaceae</taxon>
        <taxon>Caldibacillus</taxon>
    </lineage>
</organism>
<proteinExistence type="predicted"/>
<protein>
    <submittedName>
        <fullName evidence="1">Uncharacterized protein</fullName>
    </submittedName>
</protein>
<name>A0A3E0JWB7_9BACI</name>
<dbReference type="EMBL" id="QEWE01000039">
    <property type="protein sequence ID" value="REJ24364.1"/>
    <property type="molecule type" value="Genomic_DNA"/>
</dbReference>